<feature type="domain" description="DUF5703" evidence="2">
    <location>
        <begin position="29"/>
        <end position="312"/>
    </location>
</feature>
<evidence type="ECO:0000259" key="2">
    <source>
        <dbReference type="Pfam" id="PF18961"/>
    </source>
</evidence>
<dbReference type="AlphaFoldDB" id="A0A0J9UMD2"/>
<dbReference type="OrthoDB" id="269227at2759"/>
<reference evidence="3" key="2">
    <citation type="journal article" date="2010" name="Nature">
        <title>Comparative genomics reveals mobile pathogenicity chromosomes in Fusarium.</title>
        <authorList>
            <person name="Ma L.J."/>
            <person name="van der Does H.C."/>
            <person name="Borkovich K.A."/>
            <person name="Coleman J.J."/>
            <person name="Daboussi M.J."/>
            <person name="Di Pietro A."/>
            <person name="Dufresne M."/>
            <person name="Freitag M."/>
            <person name="Grabherr M."/>
            <person name="Henrissat B."/>
            <person name="Houterman P.M."/>
            <person name="Kang S."/>
            <person name="Shim W.B."/>
            <person name="Woloshuk C."/>
            <person name="Xie X."/>
            <person name="Xu J.R."/>
            <person name="Antoniw J."/>
            <person name="Baker S.E."/>
            <person name="Bluhm B.H."/>
            <person name="Breakspear A."/>
            <person name="Brown D.W."/>
            <person name="Butchko R.A."/>
            <person name="Chapman S."/>
            <person name="Coulson R."/>
            <person name="Coutinho P.M."/>
            <person name="Danchin E.G."/>
            <person name="Diener A."/>
            <person name="Gale L.R."/>
            <person name="Gardiner D.M."/>
            <person name="Goff S."/>
            <person name="Hammond-Kosack K.E."/>
            <person name="Hilburn K."/>
            <person name="Hua-Van A."/>
            <person name="Jonkers W."/>
            <person name="Kazan K."/>
            <person name="Kodira C.D."/>
            <person name="Koehrsen M."/>
            <person name="Kumar L."/>
            <person name="Lee Y.H."/>
            <person name="Li L."/>
            <person name="Manners J.M."/>
            <person name="Miranda-Saavedra D."/>
            <person name="Mukherjee M."/>
            <person name="Park G."/>
            <person name="Park J."/>
            <person name="Park S.Y."/>
            <person name="Proctor R.H."/>
            <person name="Regev A."/>
            <person name="Ruiz-Roldan M.C."/>
            <person name="Sain D."/>
            <person name="Sakthikumar S."/>
            <person name="Sykes S."/>
            <person name="Schwartz D.C."/>
            <person name="Turgeon B.G."/>
            <person name="Wapinski I."/>
            <person name="Yoder O."/>
            <person name="Young S."/>
            <person name="Zeng Q."/>
            <person name="Zhou S."/>
            <person name="Galagan J."/>
            <person name="Cuomo C.A."/>
            <person name="Kistler H.C."/>
            <person name="Rep M."/>
        </authorList>
    </citation>
    <scope>NUCLEOTIDE SEQUENCE [LARGE SCALE GENOMIC DNA]</scope>
    <source>
        <strain evidence="3">4287</strain>
    </source>
</reference>
<dbReference type="GO" id="GO:0005975">
    <property type="term" value="P:carbohydrate metabolic process"/>
    <property type="evidence" value="ECO:0007669"/>
    <property type="project" value="InterPro"/>
</dbReference>
<dbReference type="EMBL" id="DS231699">
    <property type="protein sequence ID" value="KNB00395.1"/>
    <property type="molecule type" value="Genomic_DNA"/>
</dbReference>
<feature type="signal peptide" evidence="1">
    <location>
        <begin position="1"/>
        <end position="20"/>
    </location>
</feature>
<dbReference type="Pfam" id="PF18961">
    <property type="entry name" value="DUF5703_N"/>
    <property type="match status" value="1"/>
</dbReference>
<evidence type="ECO:0000313" key="4">
    <source>
        <dbReference type="Proteomes" id="UP000009097"/>
    </source>
</evidence>
<dbReference type="RefSeq" id="XP_018238440.1">
    <property type="nucleotide sequence ID" value="XM_018381850.1"/>
</dbReference>
<dbReference type="GeneID" id="28946058"/>
<accession>A0A0J9UMD2</accession>
<protein>
    <recommendedName>
        <fullName evidence="2">DUF5703 domain-containing protein</fullName>
    </recommendedName>
</protein>
<evidence type="ECO:0000313" key="3">
    <source>
        <dbReference type="EMBL" id="KNB00395.1"/>
    </source>
</evidence>
<dbReference type="InterPro" id="IPR043757">
    <property type="entry name" value="DUF5703_N"/>
</dbReference>
<dbReference type="Gene3D" id="1.50.10.10">
    <property type="match status" value="1"/>
</dbReference>
<gene>
    <name evidence="3" type="ORF">FOXG_03978</name>
</gene>
<proteinExistence type="predicted"/>
<keyword evidence="1" id="KW-0732">Signal</keyword>
<dbReference type="GO" id="GO:0003824">
    <property type="term" value="F:catalytic activity"/>
    <property type="evidence" value="ECO:0007669"/>
    <property type="project" value="UniProtKB-ARBA"/>
</dbReference>
<dbReference type="InterPro" id="IPR008928">
    <property type="entry name" value="6-hairpin_glycosidase_sf"/>
</dbReference>
<reference evidence="3" key="1">
    <citation type="submission" date="2007-04" db="EMBL/GenBank/DDBJ databases">
        <authorList>
            <consortium name="The Broad Institute Genome Sequencing Platform"/>
            <person name="Birren B."/>
            <person name="Lander E."/>
            <person name="Galagan J."/>
            <person name="Nusbaum C."/>
            <person name="Devon K."/>
            <person name="Ma L.-J."/>
            <person name="Jaffe D."/>
            <person name="Butler J."/>
            <person name="Alvarez P."/>
            <person name="Gnerre S."/>
            <person name="Grabherr M."/>
            <person name="Kleber M."/>
            <person name="Mauceli E."/>
            <person name="Brockman W."/>
            <person name="MacCallum I.A."/>
            <person name="Young S."/>
            <person name="LaButti K."/>
            <person name="DeCaprio D."/>
            <person name="Crawford M."/>
            <person name="Koehrsen M."/>
            <person name="Engels R."/>
            <person name="Montgomery P."/>
            <person name="Pearson M."/>
            <person name="Howarth C."/>
            <person name="Larson L."/>
            <person name="White J."/>
            <person name="O'Leary S."/>
            <person name="Kodira C."/>
            <person name="Zeng Q."/>
            <person name="Yandava C."/>
            <person name="Alvarado L."/>
            <person name="Kistler C."/>
            <person name="Shim W.-B."/>
            <person name="Kang S."/>
            <person name="Woloshuk C."/>
        </authorList>
    </citation>
    <scope>NUCLEOTIDE SEQUENCE</scope>
    <source>
        <strain evidence="3">4287</strain>
    </source>
</reference>
<feature type="chain" id="PRO_5005324199" description="DUF5703 domain-containing protein" evidence="1">
    <location>
        <begin position="21"/>
        <end position="778"/>
    </location>
</feature>
<dbReference type="Proteomes" id="UP000009097">
    <property type="component" value="Unassembled WGS sequence"/>
</dbReference>
<sequence>MGYLGRILPVFFLCWTTVLATLPTSYDVVWNRPGVNGSADSMPLGGGDIGLNTWYENGTILMYVAKSGTFDENNSLLKLGRVRLSFDPNPFDSKSFEQRLLLNDGYLKYTGEDNTTAKIWVDVFNPVVHVEVDSPEKLAVKVAYENWRYEDRPIINEERNQGSWGIYTSKIANGTTYADKIAFHENGVLMSHRNEKLDLWNFQMKQQGLEKHSDKMYNPMRDNEFGIFVHSDQMKPGAVTNGHYINTTYKAWNLESKAPSKSVKVTLSMYQAQTKSHDEWYKGLQKVIKSAVKNTQDATLAWWHEYWARSYIIINEDQGEKDAGFQVGKNYQIWRYLMGCNAKGDWPTKFNGGLWTFDPIYVNIWRPYTPDYRRWGGGTFTAQNQRLLYWPLLRSGDFDVMTQQFDFYKRITPNAVLRGQVYQDIDAAYFLEQIDNTGLSNVFEYNAQWYDDDANTPRPDFFPDGELWNVWLNHVQDTANEFADMILQASIYSGFDVKPYLEFIEYQLAWFDKFYTREMQKRNPWPLTGMAGNESLVIYPGSGAETYKESYNPVSTLAGLRQVVKDLLIVDEYALQNKTYYTKYLAKIPANTLRLQQGHACIAPAEAYTRVQNSEVPQLYTVFPWPEYGLGLPNLTHAINTYLYDTETFSFRGNTGWKQDVIWLARMGFTANATAMTENRYAPSKVCKFPTFKGPNFDWTPDLNHYGSAAIGLQEQLIQTFVGNDIRLLAAWPKTWDARFKVWAPHKTTVEGTVKAGKMEKLTVLPKSRKNDVIVGQD</sequence>
<dbReference type="InterPro" id="IPR012341">
    <property type="entry name" value="6hp_glycosidase-like_sf"/>
</dbReference>
<dbReference type="VEuPathDB" id="FungiDB:FOXG_03978"/>
<organism evidence="3 4">
    <name type="scientific">Fusarium oxysporum f. sp. lycopersici (strain 4287 / CBS 123668 / FGSC 9935 / NRRL 34936)</name>
    <name type="common">Fusarium vascular wilt of tomato</name>
    <dbReference type="NCBI Taxonomy" id="426428"/>
    <lineage>
        <taxon>Eukaryota</taxon>
        <taxon>Fungi</taxon>
        <taxon>Dikarya</taxon>
        <taxon>Ascomycota</taxon>
        <taxon>Pezizomycotina</taxon>
        <taxon>Sordariomycetes</taxon>
        <taxon>Hypocreomycetidae</taxon>
        <taxon>Hypocreales</taxon>
        <taxon>Nectriaceae</taxon>
        <taxon>Fusarium</taxon>
        <taxon>Fusarium oxysporum species complex</taxon>
    </lineage>
</organism>
<dbReference type="KEGG" id="fox:FOXG_03978"/>
<dbReference type="SUPFAM" id="SSF48208">
    <property type="entry name" value="Six-hairpin glycosidases"/>
    <property type="match status" value="1"/>
</dbReference>
<evidence type="ECO:0000256" key="1">
    <source>
        <dbReference type="SAM" id="SignalP"/>
    </source>
</evidence>
<name>A0A0J9UMD2_FUSO4</name>